<feature type="transmembrane region" description="Helical" evidence="5">
    <location>
        <begin position="38"/>
        <end position="58"/>
    </location>
</feature>
<feature type="transmembrane region" description="Helical" evidence="5">
    <location>
        <begin position="124"/>
        <end position="141"/>
    </location>
</feature>
<sequence length="292" mass="32121">MTTSQPNNLIGIAFILLTCLTMTLSALIIRMIGKDLGAFEVVLIRCSFSLLYILILHGRTGRALYTSPRPLLLTFRSLTLSILVLGNFYAIVHLPLVQVTALQFTKPLFLVILAALFLSERVRLPRTLATMTGFLGVLVILRPDSGFHPVQVIALIAALGMATIAVITKKMTRDHSTKTMVFYGNLFIVLVCLGPAIANWQTPNLFQLAMIAALGLTAYAGQTFMVQAYRYGETTAVTPFEYVRIIFVAIAGYIAFGEIPDRWTVLGVIIIVAATLFIALREARKKRQAAKV</sequence>
<dbReference type="PANTHER" id="PTHR22911">
    <property type="entry name" value="ACYL-MALONYL CONDENSING ENZYME-RELATED"/>
    <property type="match status" value="1"/>
</dbReference>
<name>A0A3B0RM39_9ZZZZ</name>
<dbReference type="InterPro" id="IPR000620">
    <property type="entry name" value="EamA_dom"/>
</dbReference>
<feature type="domain" description="EamA" evidence="6">
    <location>
        <begin position="10"/>
        <end position="141"/>
    </location>
</feature>
<dbReference type="EMBL" id="UOED01000080">
    <property type="protein sequence ID" value="VAV93019.1"/>
    <property type="molecule type" value="Genomic_DNA"/>
</dbReference>
<evidence type="ECO:0000256" key="2">
    <source>
        <dbReference type="ARBA" id="ARBA00022692"/>
    </source>
</evidence>
<dbReference type="InterPro" id="IPR037185">
    <property type="entry name" value="EmrE-like"/>
</dbReference>
<keyword evidence="2 5" id="KW-0812">Transmembrane</keyword>
<feature type="transmembrane region" description="Helical" evidence="5">
    <location>
        <begin position="12"/>
        <end position="32"/>
    </location>
</feature>
<feature type="transmembrane region" description="Helical" evidence="5">
    <location>
        <begin position="70"/>
        <end position="90"/>
    </location>
</feature>
<proteinExistence type="predicted"/>
<dbReference type="Pfam" id="PF00892">
    <property type="entry name" value="EamA"/>
    <property type="match status" value="2"/>
</dbReference>
<feature type="domain" description="EamA" evidence="6">
    <location>
        <begin position="152"/>
        <end position="279"/>
    </location>
</feature>
<evidence type="ECO:0000313" key="7">
    <source>
        <dbReference type="EMBL" id="VAV93019.1"/>
    </source>
</evidence>
<feature type="transmembrane region" description="Helical" evidence="5">
    <location>
        <begin position="180"/>
        <end position="198"/>
    </location>
</feature>
<evidence type="ECO:0000256" key="5">
    <source>
        <dbReference type="SAM" id="Phobius"/>
    </source>
</evidence>
<evidence type="ECO:0000259" key="6">
    <source>
        <dbReference type="Pfam" id="PF00892"/>
    </source>
</evidence>
<gene>
    <name evidence="7" type="ORF">MNBD_ALPHA02-1226</name>
</gene>
<organism evidence="7">
    <name type="scientific">hydrothermal vent metagenome</name>
    <dbReference type="NCBI Taxonomy" id="652676"/>
    <lineage>
        <taxon>unclassified sequences</taxon>
        <taxon>metagenomes</taxon>
        <taxon>ecological metagenomes</taxon>
    </lineage>
</organism>
<feature type="transmembrane region" description="Helical" evidence="5">
    <location>
        <begin position="236"/>
        <end position="256"/>
    </location>
</feature>
<keyword evidence="3 5" id="KW-1133">Transmembrane helix</keyword>
<dbReference type="PANTHER" id="PTHR22911:SF6">
    <property type="entry name" value="SOLUTE CARRIER FAMILY 35 MEMBER G1"/>
    <property type="match status" value="1"/>
</dbReference>
<dbReference type="AlphaFoldDB" id="A0A3B0RM39"/>
<feature type="transmembrane region" description="Helical" evidence="5">
    <location>
        <begin position="147"/>
        <end position="168"/>
    </location>
</feature>
<evidence type="ECO:0000256" key="4">
    <source>
        <dbReference type="ARBA" id="ARBA00023136"/>
    </source>
</evidence>
<feature type="transmembrane region" description="Helical" evidence="5">
    <location>
        <begin position="262"/>
        <end position="280"/>
    </location>
</feature>
<feature type="transmembrane region" description="Helical" evidence="5">
    <location>
        <begin position="96"/>
        <end position="117"/>
    </location>
</feature>
<evidence type="ECO:0000256" key="1">
    <source>
        <dbReference type="ARBA" id="ARBA00004141"/>
    </source>
</evidence>
<protein>
    <recommendedName>
        <fullName evidence="6">EamA domain-containing protein</fullName>
    </recommendedName>
</protein>
<dbReference type="GO" id="GO:0016020">
    <property type="term" value="C:membrane"/>
    <property type="evidence" value="ECO:0007669"/>
    <property type="project" value="UniProtKB-SubCell"/>
</dbReference>
<feature type="transmembrane region" description="Helical" evidence="5">
    <location>
        <begin position="204"/>
        <end position="224"/>
    </location>
</feature>
<evidence type="ECO:0000256" key="3">
    <source>
        <dbReference type="ARBA" id="ARBA00022989"/>
    </source>
</evidence>
<keyword evidence="4 5" id="KW-0472">Membrane</keyword>
<reference evidence="7" key="1">
    <citation type="submission" date="2018-06" db="EMBL/GenBank/DDBJ databases">
        <authorList>
            <person name="Zhirakovskaya E."/>
        </authorList>
    </citation>
    <scope>NUCLEOTIDE SEQUENCE</scope>
</reference>
<comment type="subcellular location">
    <subcellularLocation>
        <location evidence="1">Membrane</location>
        <topology evidence="1">Multi-pass membrane protein</topology>
    </subcellularLocation>
</comment>
<accession>A0A3B0RM39</accession>
<dbReference type="SUPFAM" id="SSF103481">
    <property type="entry name" value="Multidrug resistance efflux transporter EmrE"/>
    <property type="match status" value="2"/>
</dbReference>